<keyword evidence="7" id="KW-0249">Electron transport</keyword>
<evidence type="ECO:0000256" key="9">
    <source>
        <dbReference type="ARBA" id="ARBA00023002"/>
    </source>
</evidence>
<dbReference type="Gene3D" id="1.20.1260.140">
    <property type="entry name" value="Alternative oxidase"/>
    <property type="match status" value="1"/>
</dbReference>
<dbReference type="EMBL" id="MN739215">
    <property type="protein sequence ID" value="QHS93991.1"/>
    <property type="molecule type" value="Genomic_DNA"/>
</dbReference>
<evidence type="ECO:0000256" key="5">
    <source>
        <dbReference type="ARBA" id="ARBA00022692"/>
    </source>
</evidence>
<evidence type="ECO:0000256" key="11">
    <source>
        <dbReference type="ARBA" id="ARBA00023136"/>
    </source>
</evidence>
<keyword evidence="10" id="KW-0408">Iron</keyword>
<evidence type="ECO:0000256" key="8">
    <source>
        <dbReference type="ARBA" id="ARBA00022989"/>
    </source>
</evidence>
<dbReference type="InterPro" id="IPR002680">
    <property type="entry name" value="AOX"/>
</dbReference>
<dbReference type="Pfam" id="PF01786">
    <property type="entry name" value="AOX"/>
    <property type="match status" value="1"/>
</dbReference>
<dbReference type="AlphaFoldDB" id="A0A6C0BQD1"/>
<proteinExistence type="predicted"/>
<dbReference type="GO" id="GO:0009916">
    <property type="term" value="F:alternative oxidase activity"/>
    <property type="evidence" value="ECO:0007669"/>
    <property type="project" value="InterPro"/>
</dbReference>
<comment type="cofactor">
    <cofactor evidence="1">
        <name>Fe cation</name>
        <dbReference type="ChEBI" id="CHEBI:24875"/>
    </cofactor>
</comment>
<keyword evidence="11 12" id="KW-0472">Membrane</keyword>
<evidence type="ECO:0000313" key="13">
    <source>
        <dbReference type="EMBL" id="QHS93991.1"/>
    </source>
</evidence>
<evidence type="ECO:0000256" key="1">
    <source>
        <dbReference type="ARBA" id="ARBA00001962"/>
    </source>
</evidence>
<evidence type="ECO:0000256" key="12">
    <source>
        <dbReference type="SAM" id="Phobius"/>
    </source>
</evidence>
<dbReference type="InterPro" id="IPR038659">
    <property type="entry name" value="AOX_sf"/>
</dbReference>
<evidence type="ECO:0008006" key="14">
    <source>
        <dbReference type="Google" id="ProtNLM"/>
    </source>
</evidence>
<keyword evidence="4" id="KW-0679">Respiratory chain</keyword>
<evidence type="ECO:0000256" key="3">
    <source>
        <dbReference type="ARBA" id="ARBA00022448"/>
    </source>
</evidence>
<dbReference type="GO" id="GO:0016020">
    <property type="term" value="C:membrane"/>
    <property type="evidence" value="ECO:0007669"/>
    <property type="project" value="UniProtKB-SubCell"/>
</dbReference>
<reference evidence="13" key="1">
    <citation type="journal article" date="2020" name="Nature">
        <title>Giant virus diversity and host interactions through global metagenomics.</title>
        <authorList>
            <person name="Schulz F."/>
            <person name="Roux S."/>
            <person name="Paez-Espino D."/>
            <person name="Jungbluth S."/>
            <person name="Walsh D.A."/>
            <person name="Denef V.J."/>
            <person name="McMahon K.D."/>
            <person name="Konstantinidis K.T."/>
            <person name="Eloe-Fadrosh E.A."/>
            <person name="Kyrpides N.C."/>
            <person name="Woyke T."/>
        </authorList>
    </citation>
    <scope>NUCLEOTIDE SEQUENCE</scope>
    <source>
        <strain evidence="13">GVMAG-M-3300018416-26</strain>
    </source>
</reference>
<keyword evidence="8 12" id="KW-1133">Transmembrane helix</keyword>
<protein>
    <recommendedName>
        <fullName evidence="14">Alternative oxidase</fullName>
    </recommendedName>
</protein>
<dbReference type="GO" id="GO:0046872">
    <property type="term" value="F:metal ion binding"/>
    <property type="evidence" value="ECO:0007669"/>
    <property type="project" value="UniProtKB-KW"/>
</dbReference>
<evidence type="ECO:0000256" key="7">
    <source>
        <dbReference type="ARBA" id="ARBA00022982"/>
    </source>
</evidence>
<keyword evidence="6" id="KW-0479">Metal-binding</keyword>
<evidence type="ECO:0000256" key="10">
    <source>
        <dbReference type="ARBA" id="ARBA00023004"/>
    </source>
</evidence>
<comment type="subcellular location">
    <subcellularLocation>
        <location evidence="2">Membrane</location>
    </subcellularLocation>
</comment>
<organism evidence="13">
    <name type="scientific">viral metagenome</name>
    <dbReference type="NCBI Taxonomy" id="1070528"/>
    <lineage>
        <taxon>unclassified sequences</taxon>
        <taxon>metagenomes</taxon>
        <taxon>organismal metagenomes</taxon>
    </lineage>
</organism>
<dbReference type="PANTHER" id="PTHR31803">
    <property type="entry name" value="ALTERNATIVE OXIDASE"/>
    <property type="match status" value="1"/>
</dbReference>
<accession>A0A6C0BQD1</accession>
<sequence>MNNMINNIQNTTKLIQSSSSMQKTNLNNLKQIQPPNAQKEIVEKFYGYSTNPVQKYDDIIPMSFFEFVVKNMKKEVTQKRYGFDNDPYYNCKSKNESYSILRLRKSLKKLQLNDENIWKREQERDHINCPRPMMILYHSLCHTLDIIYKNKPIERFWFLESVARMPYFSYVATLHLYETLGWWELDSSLKKKHYEEESNETHHLKIMESLGGHSKWWNRFLARHIAMMYYIVLMILFMASPRLAYLSSELLEMHAVDTYTEFYESNKSILKQLPPNKECLEYFKYAENLYDVFYQIASDEYKHALNMRFVKNLPNEVN</sequence>
<dbReference type="PANTHER" id="PTHR31803:SF19">
    <property type="entry name" value="UBIQUINOL OXIDASE"/>
    <property type="match status" value="1"/>
</dbReference>
<feature type="transmembrane region" description="Helical" evidence="12">
    <location>
        <begin position="227"/>
        <end position="245"/>
    </location>
</feature>
<keyword evidence="9" id="KW-0560">Oxidoreductase</keyword>
<keyword evidence="3" id="KW-0813">Transport</keyword>
<dbReference type="GO" id="GO:0010230">
    <property type="term" value="P:alternative respiration"/>
    <property type="evidence" value="ECO:0007669"/>
    <property type="project" value="TreeGrafter"/>
</dbReference>
<evidence type="ECO:0000256" key="6">
    <source>
        <dbReference type="ARBA" id="ARBA00022723"/>
    </source>
</evidence>
<name>A0A6C0BQD1_9ZZZZ</name>
<keyword evidence="5 12" id="KW-0812">Transmembrane</keyword>
<dbReference type="GO" id="GO:0005739">
    <property type="term" value="C:mitochondrion"/>
    <property type="evidence" value="ECO:0007669"/>
    <property type="project" value="TreeGrafter"/>
</dbReference>
<evidence type="ECO:0000256" key="2">
    <source>
        <dbReference type="ARBA" id="ARBA00004370"/>
    </source>
</evidence>
<evidence type="ECO:0000256" key="4">
    <source>
        <dbReference type="ARBA" id="ARBA00022660"/>
    </source>
</evidence>